<name>A0A0S4QNP8_9ACTN</name>
<sequence>MSEIAENMAACIDELAVQSVLARYCHRCDDGDFAGLVDLFTPDGVFTYGDRTAHGRAELLAFFQGTQGRPDQRGKHLTFNLDVRPDGDTARSVSDYVFLRTSAHGPVLRLAGRYHDELRRVDGQWRIARRDVINLEVP</sequence>
<dbReference type="InterPro" id="IPR032710">
    <property type="entry name" value="NTF2-like_dom_sf"/>
</dbReference>
<evidence type="ECO:0000259" key="1">
    <source>
        <dbReference type="Pfam" id="PF13577"/>
    </source>
</evidence>
<protein>
    <submittedName>
        <fullName evidence="2">Ketosteroid isomerase homolog</fullName>
    </submittedName>
</protein>
<dbReference type="EMBL" id="FAOZ01000009">
    <property type="protein sequence ID" value="CUU56932.1"/>
    <property type="molecule type" value="Genomic_DNA"/>
</dbReference>
<dbReference type="CDD" id="cd00531">
    <property type="entry name" value="NTF2_like"/>
    <property type="match status" value="1"/>
</dbReference>
<dbReference type="SUPFAM" id="SSF54427">
    <property type="entry name" value="NTF2-like"/>
    <property type="match status" value="1"/>
</dbReference>
<proteinExistence type="predicted"/>
<dbReference type="Proteomes" id="UP000198802">
    <property type="component" value="Unassembled WGS sequence"/>
</dbReference>
<feature type="domain" description="SnoaL-like" evidence="1">
    <location>
        <begin position="13"/>
        <end position="131"/>
    </location>
</feature>
<dbReference type="Gene3D" id="3.10.450.50">
    <property type="match status" value="1"/>
</dbReference>
<keyword evidence="2" id="KW-0413">Isomerase</keyword>
<gene>
    <name evidence="2" type="ORF">Ga0074812_109152</name>
</gene>
<dbReference type="RefSeq" id="WP_091277812.1">
    <property type="nucleotide sequence ID" value="NZ_FAOZ01000009.1"/>
</dbReference>
<dbReference type="AlphaFoldDB" id="A0A0S4QNP8"/>
<dbReference type="Pfam" id="PF13577">
    <property type="entry name" value="SnoaL_4"/>
    <property type="match status" value="1"/>
</dbReference>
<keyword evidence="3" id="KW-1185">Reference proteome</keyword>
<dbReference type="GO" id="GO:0016853">
    <property type="term" value="F:isomerase activity"/>
    <property type="evidence" value="ECO:0007669"/>
    <property type="project" value="UniProtKB-KW"/>
</dbReference>
<accession>A0A0S4QNP8</accession>
<evidence type="ECO:0000313" key="3">
    <source>
        <dbReference type="Proteomes" id="UP000198802"/>
    </source>
</evidence>
<evidence type="ECO:0000313" key="2">
    <source>
        <dbReference type="EMBL" id="CUU56932.1"/>
    </source>
</evidence>
<dbReference type="InterPro" id="IPR037401">
    <property type="entry name" value="SnoaL-like"/>
</dbReference>
<reference evidence="3" key="1">
    <citation type="submission" date="2015-11" db="EMBL/GenBank/DDBJ databases">
        <authorList>
            <person name="Varghese N."/>
        </authorList>
    </citation>
    <scope>NUCLEOTIDE SEQUENCE [LARGE SCALE GENOMIC DNA]</scope>
    <source>
        <strain evidence="3">DSM 45899</strain>
    </source>
</reference>
<organism evidence="2 3">
    <name type="scientific">Parafrankia irregularis</name>
    <dbReference type="NCBI Taxonomy" id="795642"/>
    <lineage>
        <taxon>Bacteria</taxon>
        <taxon>Bacillati</taxon>
        <taxon>Actinomycetota</taxon>
        <taxon>Actinomycetes</taxon>
        <taxon>Frankiales</taxon>
        <taxon>Frankiaceae</taxon>
        <taxon>Parafrankia</taxon>
    </lineage>
</organism>